<feature type="region of interest" description="Disordered" evidence="1">
    <location>
        <begin position="1"/>
        <end position="23"/>
    </location>
</feature>
<feature type="domain" description="Allene oxide cyclase barrel-like" evidence="2">
    <location>
        <begin position="98"/>
        <end position="187"/>
    </location>
</feature>
<dbReference type="Proteomes" id="UP000252914">
    <property type="component" value="Unassembled WGS sequence"/>
</dbReference>
<evidence type="ECO:0000256" key="1">
    <source>
        <dbReference type="SAM" id="MobiDB-lite"/>
    </source>
</evidence>
<dbReference type="GO" id="GO:0016853">
    <property type="term" value="F:isomerase activity"/>
    <property type="evidence" value="ECO:0007669"/>
    <property type="project" value="InterPro"/>
</dbReference>
<accession>A0A367F712</accession>
<protein>
    <recommendedName>
        <fullName evidence="2">Allene oxide cyclase barrel-like domain-containing protein</fullName>
    </recommendedName>
</protein>
<gene>
    <name evidence="3" type="ORF">DTL70_08705</name>
</gene>
<dbReference type="AlphaFoldDB" id="A0A367F712"/>
<dbReference type="RefSeq" id="WP_114021297.1">
    <property type="nucleotide sequence ID" value="NZ_JBEYTF010000111.1"/>
</dbReference>
<proteinExistence type="predicted"/>
<dbReference type="Pfam" id="PF18678">
    <property type="entry name" value="AOC_like"/>
    <property type="match status" value="1"/>
</dbReference>
<dbReference type="InterPro" id="IPR041013">
    <property type="entry name" value="AOC-like"/>
</dbReference>
<evidence type="ECO:0000259" key="2">
    <source>
        <dbReference type="Pfam" id="PF18678"/>
    </source>
</evidence>
<dbReference type="GO" id="GO:0017000">
    <property type="term" value="P:antibiotic biosynthetic process"/>
    <property type="evidence" value="ECO:0007669"/>
    <property type="project" value="InterPro"/>
</dbReference>
<dbReference type="EMBL" id="QOIN01000036">
    <property type="protein sequence ID" value="RCG25467.1"/>
    <property type="molecule type" value="Genomic_DNA"/>
</dbReference>
<name>A0A367F712_9ACTN</name>
<evidence type="ECO:0000313" key="4">
    <source>
        <dbReference type="Proteomes" id="UP000252914"/>
    </source>
</evidence>
<evidence type="ECO:0000313" key="3">
    <source>
        <dbReference type="EMBL" id="RCG25467.1"/>
    </source>
</evidence>
<reference evidence="3 4" key="1">
    <citation type="submission" date="2018-06" db="EMBL/GenBank/DDBJ databases">
        <title>Streptomyces reniochalinae sp. nov. and Streptomyces diacarnus sp. nov. from marine sponges.</title>
        <authorList>
            <person name="Li L."/>
        </authorList>
    </citation>
    <scope>NUCLEOTIDE SEQUENCE [LARGE SCALE GENOMIC DNA]</scope>
    <source>
        <strain evidence="3 4">LHW51701</strain>
    </source>
</reference>
<sequence>MNYYATRDRDSGEDANPGGPVSERALNAGTLAFQGDLGTSSELEPGRLAVAAAVAGGLYKAQDGPLGQVLDDVLVVEGLTERIEKLATVDDAAAGGVDYAEYEDGFYDEAGERVGTVEGTAVVLTYTPHMWQYHSSVTTFDDGTFETRGVIDCTAILSGMTQVLQVRGTSGRYAGKQGFMTLTLHDHEQRPPLYRTTFVMA</sequence>
<comment type="caution">
    <text evidence="3">The sequence shown here is derived from an EMBL/GenBank/DDBJ whole genome shotgun (WGS) entry which is preliminary data.</text>
</comment>
<feature type="compositionally biased region" description="Basic and acidic residues" evidence="1">
    <location>
        <begin position="1"/>
        <end position="12"/>
    </location>
</feature>
<organism evidence="3 4">
    <name type="scientific">Streptomyces diacarni</name>
    <dbReference type="NCBI Taxonomy" id="2800381"/>
    <lineage>
        <taxon>Bacteria</taxon>
        <taxon>Bacillati</taxon>
        <taxon>Actinomycetota</taxon>
        <taxon>Actinomycetes</taxon>
        <taxon>Kitasatosporales</taxon>
        <taxon>Streptomycetaceae</taxon>
        <taxon>Streptomyces</taxon>
    </lineage>
</organism>
<keyword evidence="4" id="KW-1185">Reference proteome</keyword>